<name>M3XP68_MUSPF</name>
<proteinExistence type="predicted"/>
<dbReference type="HOGENOM" id="CLU_2764526_0_0_1"/>
<reference evidence="1" key="1">
    <citation type="submission" date="2024-06" db="UniProtKB">
        <authorList>
            <consortium name="Ensembl"/>
        </authorList>
    </citation>
    <scope>IDENTIFICATION</scope>
</reference>
<dbReference type="AlphaFoldDB" id="M3XP68"/>
<dbReference type="EMBL" id="AEYP01085685">
    <property type="status" value="NOT_ANNOTATED_CDS"/>
    <property type="molecule type" value="Genomic_DNA"/>
</dbReference>
<organism evidence="1">
    <name type="scientific">Mustela putorius furo</name>
    <name type="common">European domestic ferret</name>
    <name type="synonym">Mustela furo</name>
    <dbReference type="NCBI Taxonomy" id="9669"/>
    <lineage>
        <taxon>Eukaryota</taxon>
        <taxon>Metazoa</taxon>
        <taxon>Chordata</taxon>
        <taxon>Craniata</taxon>
        <taxon>Vertebrata</taxon>
        <taxon>Euteleostomi</taxon>
        <taxon>Mammalia</taxon>
        <taxon>Eutheria</taxon>
        <taxon>Laurasiatheria</taxon>
        <taxon>Carnivora</taxon>
        <taxon>Caniformia</taxon>
        <taxon>Musteloidea</taxon>
        <taxon>Mustelidae</taxon>
        <taxon>Mustelinae</taxon>
        <taxon>Mustela</taxon>
    </lineage>
</organism>
<dbReference type="Ensembl" id="ENSMPUT00000000884.1">
    <property type="protein sequence ID" value="ENSMPUP00000000868.1"/>
    <property type="gene ID" value="ENSMPUG00000000872.1"/>
</dbReference>
<evidence type="ECO:0000313" key="1">
    <source>
        <dbReference type="Ensembl" id="ENSMPUP00000000868.1"/>
    </source>
</evidence>
<sequence>MWLCLQPPSPCAHTGPHLHPSTRIFPSISMTDSAFQALAIPCFLRGAWVAQWVKASAFGSSHDPRILGSV</sequence>
<protein>
    <submittedName>
        <fullName evidence="1">Uncharacterized protein</fullName>
    </submittedName>
</protein>
<dbReference type="InParanoid" id="M3XP68"/>
<accession>M3XP68</accession>